<evidence type="ECO:0000256" key="7">
    <source>
        <dbReference type="ARBA" id="ARBA00023136"/>
    </source>
</evidence>
<feature type="compositionally biased region" description="Low complexity" evidence="13">
    <location>
        <begin position="590"/>
        <end position="603"/>
    </location>
</feature>
<accession>A0AAW2FI25</accession>
<organism evidence="15 16">
    <name type="scientific">Cardiocondyla obscurior</name>
    <dbReference type="NCBI Taxonomy" id="286306"/>
    <lineage>
        <taxon>Eukaryota</taxon>
        <taxon>Metazoa</taxon>
        <taxon>Ecdysozoa</taxon>
        <taxon>Arthropoda</taxon>
        <taxon>Hexapoda</taxon>
        <taxon>Insecta</taxon>
        <taxon>Pterygota</taxon>
        <taxon>Neoptera</taxon>
        <taxon>Endopterygota</taxon>
        <taxon>Hymenoptera</taxon>
        <taxon>Apocrita</taxon>
        <taxon>Aculeata</taxon>
        <taxon>Formicoidea</taxon>
        <taxon>Formicidae</taxon>
        <taxon>Myrmicinae</taxon>
        <taxon>Cardiocondyla</taxon>
    </lineage>
</organism>
<dbReference type="AlphaFoldDB" id="A0AAW2FI25"/>
<evidence type="ECO:0000256" key="8">
    <source>
        <dbReference type="ARBA" id="ARBA00023180"/>
    </source>
</evidence>
<feature type="region of interest" description="Disordered" evidence="13">
    <location>
        <begin position="549"/>
        <end position="603"/>
    </location>
</feature>
<dbReference type="Pfam" id="PF01153">
    <property type="entry name" value="Glypican"/>
    <property type="match status" value="1"/>
</dbReference>
<evidence type="ECO:0000256" key="2">
    <source>
        <dbReference type="ARBA" id="ARBA00010260"/>
    </source>
</evidence>
<comment type="function">
    <text evidence="12">Cell surface proteoglycan.</text>
</comment>
<dbReference type="GO" id="GO:0090263">
    <property type="term" value="P:positive regulation of canonical Wnt signaling pathway"/>
    <property type="evidence" value="ECO:0007669"/>
    <property type="project" value="TreeGrafter"/>
</dbReference>
<dbReference type="GO" id="GO:1905475">
    <property type="term" value="P:regulation of protein localization to membrane"/>
    <property type="evidence" value="ECO:0007669"/>
    <property type="project" value="TreeGrafter"/>
</dbReference>
<keyword evidence="9 12" id="KW-0357">Heparan sulfate</keyword>
<evidence type="ECO:0008006" key="17">
    <source>
        <dbReference type="Google" id="ProtNLM"/>
    </source>
</evidence>
<evidence type="ECO:0000256" key="4">
    <source>
        <dbReference type="ARBA" id="ARBA00022622"/>
    </source>
</evidence>
<comment type="caution">
    <text evidence="15">The sequence shown here is derived from an EMBL/GenBank/DDBJ whole genome shotgun (WGS) entry which is preliminary data.</text>
</comment>
<keyword evidence="16" id="KW-1185">Reference proteome</keyword>
<evidence type="ECO:0000256" key="11">
    <source>
        <dbReference type="RuleBase" id="RU003518"/>
    </source>
</evidence>
<protein>
    <recommendedName>
        <fullName evidence="17">Division abnormally delayed protein</fullName>
    </recommendedName>
</protein>
<keyword evidence="5 14" id="KW-0732">Signal</keyword>
<dbReference type="PANTHER" id="PTHR10822:SF29">
    <property type="entry name" value="DIVISION ABNORMALLY DELAYED PROTEIN"/>
    <property type="match status" value="1"/>
</dbReference>
<evidence type="ECO:0000256" key="9">
    <source>
        <dbReference type="ARBA" id="ARBA00023207"/>
    </source>
</evidence>
<evidence type="ECO:0000256" key="6">
    <source>
        <dbReference type="ARBA" id="ARBA00022974"/>
    </source>
</evidence>
<reference evidence="15 16" key="1">
    <citation type="submission" date="2023-03" db="EMBL/GenBank/DDBJ databases">
        <title>High recombination rates correlate with genetic variation in Cardiocondyla obscurior ants.</title>
        <authorList>
            <person name="Errbii M."/>
        </authorList>
    </citation>
    <scope>NUCLEOTIDE SEQUENCE [LARGE SCALE GENOMIC DNA]</scope>
    <source>
        <strain evidence="15">Alpha-2009</strain>
        <tissue evidence="15">Whole body</tissue>
    </source>
</reference>
<evidence type="ECO:0000313" key="15">
    <source>
        <dbReference type="EMBL" id="KAL0115611.1"/>
    </source>
</evidence>
<evidence type="ECO:0000256" key="1">
    <source>
        <dbReference type="ARBA" id="ARBA00004609"/>
    </source>
</evidence>
<feature type="chain" id="PRO_5043520094" description="Division abnormally delayed protein" evidence="14">
    <location>
        <begin position="32"/>
        <end position="622"/>
    </location>
</feature>
<evidence type="ECO:0000256" key="12">
    <source>
        <dbReference type="RuleBase" id="RU003519"/>
    </source>
</evidence>
<dbReference type="InterPro" id="IPR001863">
    <property type="entry name" value="Glypican"/>
</dbReference>
<keyword evidence="8" id="KW-0325">Glycoprotein</keyword>
<dbReference type="Proteomes" id="UP001430953">
    <property type="component" value="Unassembled WGS sequence"/>
</dbReference>
<dbReference type="GO" id="GO:0016477">
    <property type="term" value="P:cell migration"/>
    <property type="evidence" value="ECO:0007669"/>
    <property type="project" value="TreeGrafter"/>
</dbReference>
<name>A0AAW2FI25_9HYME</name>
<dbReference type="PANTHER" id="PTHR10822">
    <property type="entry name" value="GLYPICAN"/>
    <property type="match status" value="1"/>
</dbReference>
<evidence type="ECO:0000313" key="16">
    <source>
        <dbReference type="Proteomes" id="UP001430953"/>
    </source>
</evidence>
<keyword evidence="4 12" id="KW-0336">GPI-anchor</keyword>
<comment type="subcellular location">
    <subcellularLocation>
        <location evidence="1 12">Cell membrane</location>
        <topology evidence="1 12">Lipid-anchor</topology>
        <topology evidence="1 12">GPI-anchor</topology>
    </subcellularLocation>
</comment>
<evidence type="ECO:0000256" key="3">
    <source>
        <dbReference type="ARBA" id="ARBA00022475"/>
    </source>
</evidence>
<sequence length="622" mass="68054">MIITQRAAVRGSSILLAILVWCHCVCTIVHARAHRLKTTTTASVLGNGTETTVDCELVRPFFDTKNITLAPATADSFKTTCGGKCCGEEMEERLRQQARADFHNLIHHHSRSLQGLLATTADSLRETVIVLLQRSENKTLVMFDHVYRSMAVQSRSSIRSLYQAMTDYVSPANTPDNLQQPLTRETLQERINDFFTRLFPIAYHYAINPHRDQQDFTDKFKSCLYERIDEIQPFGDTPQDIFKKIGKSLEATRILVQALTLGKTVLDKTDNVLFGAAGGSSPQQEACYDALLRMTYCPKCKGIGKAVRPCSGFCTNVVRGCLTEPASELDLAWSGYVETVERLVAAVSSNTDYHGLNVRYAVRELDSRISDAIMHAMEDGPRLEEKVRKVCGRSELLPVDEKGPGSPDAAAKSSASSTGEVHAAASSPHAQDDLLNQLHKQLVNFLASVLRSRIFYGTLADAICEDYPDKRCWNGERVGEYTKTVVDSSLNAQRYNPEFTVSMTSMPATYSGNTNISALIDQLRHINQVVQSQLASDFGTDAFLADEALDGSGSGDNPGWRQRGHSGIDDDEDGHDDDDEASGSGMGPVTTDSSTRTTTPSGSSTILLSSLVLGVVCASLIA</sequence>
<keyword evidence="10 12" id="KW-0449">Lipoprotein</keyword>
<evidence type="ECO:0000256" key="5">
    <source>
        <dbReference type="ARBA" id="ARBA00022729"/>
    </source>
</evidence>
<keyword evidence="6 12" id="KW-0654">Proteoglycan</keyword>
<dbReference type="GO" id="GO:0005886">
    <property type="term" value="C:plasma membrane"/>
    <property type="evidence" value="ECO:0007669"/>
    <property type="project" value="UniProtKB-SubCell"/>
</dbReference>
<feature type="signal peptide" evidence="14">
    <location>
        <begin position="1"/>
        <end position="31"/>
    </location>
</feature>
<keyword evidence="7 12" id="KW-0472">Membrane</keyword>
<keyword evidence="3" id="KW-1003">Cell membrane</keyword>
<dbReference type="EMBL" id="JADYXP020000010">
    <property type="protein sequence ID" value="KAL0115611.1"/>
    <property type="molecule type" value="Genomic_DNA"/>
</dbReference>
<comment type="similarity">
    <text evidence="2 11">Belongs to the glypican family.</text>
</comment>
<evidence type="ECO:0000256" key="14">
    <source>
        <dbReference type="SAM" id="SignalP"/>
    </source>
</evidence>
<gene>
    <name evidence="15" type="ORF">PUN28_010847</name>
</gene>
<evidence type="ECO:0000256" key="13">
    <source>
        <dbReference type="SAM" id="MobiDB-lite"/>
    </source>
</evidence>
<proteinExistence type="inferred from homology"/>
<evidence type="ECO:0000256" key="10">
    <source>
        <dbReference type="ARBA" id="ARBA00023288"/>
    </source>
</evidence>
<dbReference type="GO" id="GO:0098552">
    <property type="term" value="C:side of membrane"/>
    <property type="evidence" value="ECO:0007669"/>
    <property type="project" value="UniProtKB-KW"/>
</dbReference>
<feature type="region of interest" description="Disordered" evidence="13">
    <location>
        <begin position="397"/>
        <end position="428"/>
    </location>
</feature>
<dbReference type="GO" id="GO:0009986">
    <property type="term" value="C:cell surface"/>
    <property type="evidence" value="ECO:0007669"/>
    <property type="project" value="TreeGrafter"/>
</dbReference>
<feature type="compositionally biased region" description="Acidic residues" evidence="13">
    <location>
        <begin position="569"/>
        <end position="581"/>
    </location>
</feature>
<dbReference type="GO" id="GO:0005576">
    <property type="term" value="C:extracellular region"/>
    <property type="evidence" value="ECO:0007669"/>
    <property type="project" value="TreeGrafter"/>
</dbReference>